<sequence>MDHSSESKLRKSVRSMSERDLLVQIFQIPSLIFAYTVRDGASKNPLLAFWSMAHLRANGGSSSLREEITKGFFESGFWVSSFDSGSESGRQRKGPRSLVLENEESGGTPVMGKKIDMSDPYRFNRKSDYVHSPSESNINVCPLGNAEEETLDYSKVVFGRSLSNKAVNKGGLKRFFEAKWQNNAGVKVEDYNDGIFILTFDRQSVKSRVLRGQPWYFSAGLEHMIPSIPLAINWHGDINNTSLSRRLLGATRSHEEDASVSFSEKRVKVNDDGKGFPTNDFMEKGEQSENKRVRGETKGDKEELKAKEFLFMAMKEANEGFNEDKGLFNEDHIWCTSNEAIGKWNNEVVNQYFNIADANCILSIPLSLFNHEDSWFWHYTNHGSYSVGSGYNLAMTVDKFQPSSASDVFSLWWKQFWGLKIPRKILHFAWRGYQEILPTRNGLFRRNIASSTSCQLCGFGGESNAHAIFWCPVAQGIWNLMEFSFLHEVKEEIDFKNVLLYASEVVDREAFAKFIICSWAIWTERNKITHGQQIRQPQFVVEWISSYYESILSMKEGPKKSSQANGRNREASAGSSTSAQEQRLYSKLMVDAAVLSTTSIVGLVPESANFGGIFISSQELITHDTSFTLKTTKFEPESHFEHIIKSKSLQNMFKVENFTRFGKCLQKGNQLGFELESYIVHHEISIRLGIERMVGNLSVDLPDFSVRGKQSSAEEVQEVGVENIPFG</sequence>
<gene>
    <name evidence="3" type="ORF">G4B88_002251</name>
</gene>
<organism evidence="3 4">
    <name type="scientific">Cannabis sativa</name>
    <name type="common">Hemp</name>
    <name type="synonym">Marijuana</name>
    <dbReference type="NCBI Taxonomy" id="3483"/>
    <lineage>
        <taxon>Eukaryota</taxon>
        <taxon>Viridiplantae</taxon>
        <taxon>Streptophyta</taxon>
        <taxon>Embryophyta</taxon>
        <taxon>Tracheophyta</taxon>
        <taxon>Spermatophyta</taxon>
        <taxon>Magnoliopsida</taxon>
        <taxon>eudicotyledons</taxon>
        <taxon>Gunneridae</taxon>
        <taxon>Pentapetalae</taxon>
        <taxon>rosids</taxon>
        <taxon>fabids</taxon>
        <taxon>Rosales</taxon>
        <taxon>Cannabaceae</taxon>
        <taxon>Cannabis</taxon>
    </lineage>
</organism>
<evidence type="ECO:0000313" key="4">
    <source>
        <dbReference type="Proteomes" id="UP000583929"/>
    </source>
</evidence>
<evidence type="ECO:0000259" key="2">
    <source>
        <dbReference type="Pfam" id="PF13966"/>
    </source>
</evidence>
<dbReference type="EMBL" id="JAATIQ010000860">
    <property type="protein sequence ID" value="KAF4347091.1"/>
    <property type="molecule type" value="Genomic_DNA"/>
</dbReference>
<feature type="region of interest" description="Disordered" evidence="1">
    <location>
        <begin position="82"/>
        <end position="111"/>
    </location>
</feature>
<name>A0A7J6DLW5_CANSA</name>
<dbReference type="AlphaFoldDB" id="A0A7J6DLW5"/>
<feature type="region of interest" description="Disordered" evidence="1">
    <location>
        <begin position="557"/>
        <end position="578"/>
    </location>
</feature>
<feature type="domain" description="Reverse transcriptase zinc-binding" evidence="2">
    <location>
        <begin position="386"/>
        <end position="478"/>
    </location>
</feature>
<reference evidence="3 4" key="1">
    <citation type="journal article" date="2020" name="bioRxiv">
        <title>Sequence and annotation of 42 cannabis genomes reveals extensive copy number variation in cannabinoid synthesis and pathogen resistance genes.</title>
        <authorList>
            <person name="Mckernan K.J."/>
            <person name="Helbert Y."/>
            <person name="Kane L.T."/>
            <person name="Ebling H."/>
            <person name="Zhang L."/>
            <person name="Liu B."/>
            <person name="Eaton Z."/>
            <person name="Mclaughlin S."/>
            <person name="Kingan S."/>
            <person name="Baybayan P."/>
            <person name="Concepcion G."/>
            <person name="Jordan M."/>
            <person name="Riva A."/>
            <person name="Barbazuk W."/>
            <person name="Harkins T."/>
        </authorList>
    </citation>
    <scope>NUCLEOTIDE SEQUENCE [LARGE SCALE GENOMIC DNA]</scope>
    <source>
        <strain evidence="4">cv. Jamaican Lion 4</strain>
        <tissue evidence="3">Leaf</tissue>
    </source>
</reference>
<dbReference type="InterPro" id="IPR026960">
    <property type="entry name" value="RVT-Znf"/>
</dbReference>
<proteinExistence type="predicted"/>
<evidence type="ECO:0000313" key="3">
    <source>
        <dbReference type="EMBL" id="KAF4347091.1"/>
    </source>
</evidence>
<feature type="region of interest" description="Disordered" evidence="1">
    <location>
        <begin position="273"/>
        <end position="299"/>
    </location>
</feature>
<comment type="caution">
    <text evidence="3">The sequence shown here is derived from an EMBL/GenBank/DDBJ whole genome shotgun (WGS) entry which is preliminary data.</text>
</comment>
<protein>
    <recommendedName>
        <fullName evidence="2">Reverse transcriptase zinc-binding domain-containing protein</fullName>
    </recommendedName>
</protein>
<accession>A0A7J6DLW5</accession>
<dbReference type="Proteomes" id="UP000583929">
    <property type="component" value="Unassembled WGS sequence"/>
</dbReference>
<evidence type="ECO:0000256" key="1">
    <source>
        <dbReference type="SAM" id="MobiDB-lite"/>
    </source>
</evidence>
<feature type="compositionally biased region" description="Basic and acidic residues" evidence="1">
    <location>
        <begin position="281"/>
        <end position="299"/>
    </location>
</feature>
<keyword evidence="4" id="KW-1185">Reference proteome</keyword>
<dbReference type="Pfam" id="PF13966">
    <property type="entry name" value="zf-RVT"/>
    <property type="match status" value="1"/>
</dbReference>